<keyword evidence="4" id="KW-1185">Reference proteome</keyword>
<evidence type="ECO:0000259" key="2">
    <source>
        <dbReference type="Pfam" id="PF04149"/>
    </source>
</evidence>
<dbReference type="Pfam" id="PF04149">
    <property type="entry name" value="DUF397"/>
    <property type="match status" value="1"/>
</dbReference>
<feature type="region of interest" description="Disordered" evidence="1">
    <location>
        <begin position="1"/>
        <end position="36"/>
    </location>
</feature>
<protein>
    <recommendedName>
        <fullName evidence="2">DUF397 domain-containing protein</fullName>
    </recommendedName>
</protein>
<dbReference type="AlphaFoldDB" id="A0A2G1XEH2"/>
<name>A0A2G1XEH2_STRCJ</name>
<reference evidence="3 4" key="1">
    <citation type="journal article" date="2017" name="Biochemistry">
        <title>Identification of the Biosynthetic Pathway for the Antibiotic Bicyclomycin.</title>
        <authorList>
            <person name="Patteson J."/>
            <person name="Cai W."/>
            <person name="Johnson R.A."/>
            <person name="Santa Maria K."/>
            <person name="Li B."/>
        </authorList>
    </citation>
    <scope>NUCLEOTIDE SEQUENCE [LARGE SCALE GENOMIC DNA]</scope>
    <source>
        <strain evidence="3 4">ATCC 21532</strain>
    </source>
</reference>
<sequence length="68" mass="7626">MSMHSEQHIPDWRKSSYSSAGDEDGSDNCLEVNDTHPTRIRVRDSKLTHSPVLTVPSSSWSAFVALLR</sequence>
<organism evidence="3 4">
    <name type="scientific">Streptomyces cinnamoneus</name>
    <name type="common">Streptoverticillium cinnamoneum</name>
    <dbReference type="NCBI Taxonomy" id="53446"/>
    <lineage>
        <taxon>Bacteria</taxon>
        <taxon>Bacillati</taxon>
        <taxon>Actinomycetota</taxon>
        <taxon>Actinomycetes</taxon>
        <taxon>Kitasatosporales</taxon>
        <taxon>Streptomycetaceae</taxon>
        <taxon>Streptomyces</taxon>
        <taxon>Streptomyces cinnamoneus group</taxon>
    </lineage>
</organism>
<feature type="domain" description="DUF397" evidence="2">
    <location>
        <begin position="11"/>
        <end position="67"/>
    </location>
</feature>
<evidence type="ECO:0000313" key="3">
    <source>
        <dbReference type="EMBL" id="PHQ49644.1"/>
    </source>
</evidence>
<proteinExistence type="predicted"/>
<dbReference type="Proteomes" id="UP000222531">
    <property type="component" value="Unassembled WGS sequence"/>
</dbReference>
<accession>A0A2G1XEH2</accession>
<dbReference type="InterPro" id="IPR007278">
    <property type="entry name" value="DUF397"/>
</dbReference>
<dbReference type="OrthoDB" id="4570646at2"/>
<evidence type="ECO:0000256" key="1">
    <source>
        <dbReference type="SAM" id="MobiDB-lite"/>
    </source>
</evidence>
<evidence type="ECO:0000313" key="4">
    <source>
        <dbReference type="Proteomes" id="UP000222531"/>
    </source>
</evidence>
<comment type="caution">
    <text evidence="3">The sequence shown here is derived from an EMBL/GenBank/DDBJ whole genome shotgun (WGS) entry which is preliminary data.</text>
</comment>
<feature type="compositionally biased region" description="Basic and acidic residues" evidence="1">
    <location>
        <begin position="1"/>
        <end position="14"/>
    </location>
</feature>
<dbReference type="EMBL" id="NHZO01000154">
    <property type="protein sequence ID" value="PHQ49644.1"/>
    <property type="molecule type" value="Genomic_DNA"/>
</dbReference>
<gene>
    <name evidence="3" type="ORF">BLA24_26890</name>
</gene>